<protein>
    <submittedName>
        <fullName evidence="6">Cytidine deaminase</fullName>
        <ecNumber evidence="6">3.5.4.5</ecNumber>
    </submittedName>
</protein>
<evidence type="ECO:0000313" key="6">
    <source>
        <dbReference type="EMBL" id="MBK9295804.1"/>
    </source>
</evidence>
<feature type="domain" description="CMP/dCMP-type deaminase" evidence="5">
    <location>
        <begin position="20"/>
        <end position="141"/>
    </location>
</feature>
<keyword evidence="2" id="KW-0479">Metal-binding</keyword>
<sequence>MTPAKPHEHGRSPVSDGAAGSWDRLIAAAVEATERSYAPYSGVRVGAAAETADGRTLVGSNTECASIGLSLCAECAVISDLARTGGGRLQRLVAVGADGVPLPPCGRCRQLIAEFADGLIVMLADGPHPIDDLLPWGFGPADVARLADGTGEDDGRHAATST</sequence>
<dbReference type="InterPro" id="IPR002125">
    <property type="entry name" value="CMP_dCMP_dom"/>
</dbReference>
<accession>A0A936NBI1</accession>
<dbReference type="PROSITE" id="PS51747">
    <property type="entry name" value="CYT_DCMP_DEAMINASES_2"/>
    <property type="match status" value="1"/>
</dbReference>
<comment type="caution">
    <text evidence="6">The sequence shown here is derived from an EMBL/GenBank/DDBJ whole genome shotgun (WGS) entry which is preliminary data.</text>
</comment>
<dbReference type="SUPFAM" id="SSF53927">
    <property type="entry name" value="Cytidine deaminase-like"/>
    <property type="match status" value="1"/>
</dbReference>
<gene>
    <name evidence="6" type="ORF">IPN02_02795</name>
</gene>
<evidence type="ECO:0000256" key="1">
    <source>
        <dbReference type="ARBA" id="ARBA00006576"/>
    </source>
</evidence>
<dbReference type="GO" id="GO:0005829">
    <property type="term" value="C:cytosol"/>
    <property type="evidence" value="ECO:0007669"/>
    <property type="project" value="TreeGrafter"/>
</dbReference>
<evidence type="ECO:0000313" key="7">
    <source>
        <dbReference type="Proteomes" id="UP000727993"/>
    </source>
</evidence>
<evidence type="ECO:0000256" key="3">
    <source>
        <dbReference type="ARBA" id="ARBA00022801"/>
    </source>
</evidence>
<dbReference type="GO" id="GO:0008270">
    <property type="term" value="F:zinc ion binding"/>
    <property type="evidence" value="ECO:0007669"/>
    <property type="project" value="InterPro"/>
</dbReference>
<dbReference type="PANTHER" id="PTHR11644:SF2">
    <property type="entry name" value="CYTIDINE DEAMINASE"/>
    <property type="match status" value="1"/>
</dbReference>
<evidence type="ECO:0000256" key="2">
    <source>
        <dbReference type="ARBA" id="ARBA00022723"/>
    </source>
</evidence>
<evidence type="ECO:0000259" key="5">
    <source>
        <dbReference type="PROSITE" id="PS51747"/>
    </source>
</evidence>
<evidence type="ECO:0000256" key="4">
    <source>
        <dbReference type="ARBA" id="ARBA00022833"/>
    </source>
</evidence>
<organism evidence="6 7">
    <name type="scientific">Candidatus Neomicrothrix subdominans</name>
    <dbReference type="NCBI Taxonomy" id="2954438"/>
    <lineage>
        <taxon>Bacteria</taxon>
        <taxon>Bacillati</taxon>
        <taxon>Actinomycetota</taxon>
        <taxon>Acidimicrobiia</taxon>
        <taxon>Acidimicrobiales</taxon>
        <taxon>Microthrixaceae</taxon>
        <taxon>Candidatus Neomicrothrix</taxon>
    </lineage>
</organism>
<dbReference type="Proteomes" id="UP000727993">
    <property type="component" value="Unassembled WGS sequence"/>
</dbReference>
<dbReference type="EC" id="3.5.4.5" evidence="6"/>
<dbReference type="GO" id="GO:0072527">
    <property type="term" value="P:pyrimidine-containing compound metabolic process"/>
    <property type="evidence" value="ECO:0007669"/>
    <property type="project" value="UniProtKB-ARBA"/>
</dbReference>
<dbReference type="Pfam" id="PF00383">
    <property type="entry name" value="dCMP_cyt_deam_1"/>
    <property type="match status" value="1"/>
</dbReference>
<dbReference type="InterPro" id="IPR050202">
    <property type="entry name" value="Cyt/Deoxycyt_deaminase"/>
</dbReference>
<dbReference type="GO" id="GO:0042802">
    <property type="term" value="F:identical protein binding"/>
    <property type="evidence" value="ECO:0007669"/>
    <property type="project" value="UniProtKB-ARBA"/>
</dbReference>
<dbReference type="Gene3D" id="3.40.140.10">
    <property type="entry name" value="Cytidine Deaminase, domain 2"/>
    <property type="match status" value="1"/>
</dbReference>
<keyword evidence="4" id="KW-0862">Zinc</keyword>
<proteinExistence type="inferred from homology"/>
<dbReference type="CDD" id="cd01283">
    <property type="entry name" value="cytidine_deaminase"/>
    <property type="match status" value="1"/>
</dbReference>
<dbReference type="PROSITE" id="PS00903">
    <property type="entry name" value="CYT_DCMP_DEAMINASES_1"/>
    <property type="match status" value="1"/>
</dbReference>
<dbReference type="NCBIfam" id="NF004064">
    <property type="entry name" value="PRK05578.1"/>
    <property type="match status" value="1"/>
</dbReference>
<dbReference type="GO" id="GO:0055086">
    <property type="term" value="P:nucleobase-containing small molecule metabolic process"/>
    <property type="evidence" value="ECO:0007669"/>
    <property type="project" value="UniProtKB-ARBA"/>
</dbReference>
<dbReference type="EMBL" id="JADJZA010000001">
    <property type="protein sequence ID" value="MBK9295804.1"/>
    <property type="molecule type" value="Genomic_DNA"/>
</dbReference>
<dbReference type="InterPro" id="IPR016193">
    <property type="entry name" value="Cytidine_deaminase-like"/>
</dbReference>
<name>A0A936NBI1_9ACTN</name>
<keyword evidence="3 6" id="KW-0378">Hydrolase</keyword>
<dbReference type="AlphaFoldDB" id="A0A936NBI1"/>
<dbReference type="InterPro" id="IPR016192">
    <property type="entry name" value="APOBEC/CMP_deaminase_Zn-bd"/>
</dbReference>
<reference evidence="6 7" key="1">
    <citation type="submission" date="2020-10" db="EMBL/GenBank/DDBJ databases">
        <title>Connecting structure to function with the recovery of over 1000 high-quality activated sludge metagenome-assembled genomes encoding full-length rRNA genes using long-read sequencing.</title>
        <authorList>
            <person name="Singleton C.M."/>
            <person name="Petriglieri F."/>
            <person name="Kristensen J.M."/>
            <person name="Kirkegaard R.H."/>
            <person name="Michaelsen T.Y."/>
            <person name="Andersen M.H."/>
            <person name="Karst S.M."/>
            <person name="Dueholm M.S."/>
            <person name="Nielsen P.H."/>
            <person name="Albertsen M."/>
        </authorList>
    </citation>
    <scope>NUCLEOTIDE SEQUENCE [LARGE SCALE GENOMIC DNA]</scope>
    <source>
        <strain evidence="6">Lyne_18-Q3-R50-59_MAXAC.006</strain>
    </source>
</reference>
<comment type="similarity">
    <text evidence="1">Belongs to the cytidine and deoxycytidylate deaminase family.</text>
</comment>
<dbReference type="PANTHER" id="PTHR11644">
    <property type="entry name" value="CYTIDINE DEAMINASE"/>
    <property type="match status" value="1"/>
</dbReference>
<dbReference type="GO" id="GO:0004126">
    <property type="term" value="F:cytidine deaminase activity"/>
    <property type="evidence" value="ECO:0007669"/>
    <property type="project" value="UniProtKB-EC"/>
</dbReference>